<accession>A0A4R8VA57</accession>
<dbReference type="GO" id="GO:0003677">
    <property type="term" value="F:DNA binding"/>
    <property type="evidence" value="ECO:0007669"/>
    <property type="project" value="UniProtKB-KW"/>
</dbReference>
<dbReference type="Pfam" id="PF04198">
    <property type="entry name" value="Sugar-bind"/>
    <property type="match status" value="1"/>
</dbReference>
<evidence type="ECO:0000256" key="4">
    <source>
        <dbReference type="ARBA" id="ARBA00023163"/>
    </source>
</evidence>
<dbReference type="Proteomes" id="UP000298488">
    <property type="component" value="Unassembled WGS sequence"/>
</dbReference>
<protein>
    <recommendedName>
        <fullName evidence="6">Sugar-binding domain-containing protein</fullName>
    </recommendedName>
</protein>
<dbReference type="Gene3D" id="1.10.10.10">
    <property type="entry name" value="Winged helix-like DNA-binding domain superfamily/Winged helix DNA-binding domain"/>
    <property type="match status" value="1"/>
</dbReference>
<dbReference type="EMBL" id="SOFI01000003">
    <property type="protein sequence ID" value="TFB80074.1"/>
    <property type="molecule type" value="Genomic_DNA"/>
</dbReference>
<dbReference type="Gene3D" id="3.40.50.1360">
    <property type="match status" value="1"/>
</dbReference>
<dbReference type="InterPro" id="IPR037171">
    <property type="entry name" value="NagB/RpiA_transferase-like"/>
</dbReference>
<dbReference type="OrthoDB" id="186585at2"/>
<feature type="region of interest" description="Disordered" evidence="5">
    <location>
        <begin position="1"/>
        <end position="25"/>
    </location>
</feature>
<evidence type="ECO:0000256" key="1">
    <source>
        <dbReference type="ARBA" id="ARBA00010466"/>
    </source>
</evidence>
<reference evidence="7 8" key="1">
    <citation type="submission" date="2019-03" db="EMBL/GenBank/DDBJ databases">
        <title>Genomics of glacier-inhabiting Cryobacterium strains.</title>
        <authorList>
            <person name="Liu Q."/>
            <person name="Xin Y.-H."/>
        </authorList>
    </citation>
    <scope>NUCLEOTIDE SEQUENCE [LARGE SCALE GENOMIC DNA]</scope>
    <source>
        <strain evidence="7 8">CGMCC 1.10440</strain>
    </source>
</reference>
<evidence type="ECO:0000313" key="8">
    <source>
        <dbReference type="Proteomes" id="UP000298488"/>
    </source>
</evidence>
<dbReference type="InterPro" id="IPR036388">
    <property type="entry name" value="WH-like_DNA-bd_sf"/>
</dbReference>
<dbReference type="AlphaFoldDB" id="A0A4R8VA57"/>
<evidence type="ECO:0000256" key="2">
    <source>
        <dbReference type="ARBA" id="ARBA00023015"/>
    </source>
</evidence>
<dbReference type="InterPro" id="IPR051054">
    <property type="entry name" value="SorC_transcr_regulators"/>
</dbReference>
<keyword evidence="2" id="KW-0805">Transcription regulation</keyword>
<dbReference type="GO" id="GO:0030246">
    <property type="term" value="F:carbohydrate binding"/>
    <property type="evidence" value="ECO:0007669"/>
    <property type="project" value="InterPro"/>
</dbReference>
<evidence type="ECO:0000259" key="6">
    <source>
        <dbReference type="Pfam" id="PF04198"/>
    </source>
</evidence>
<organism evidence="7 8">
    <name type="scientific">Terrimesophilobacter mesophilus</name>
    <dbReference type="NCBI Taxonomy" id="433647"/>
    <lineage>
        <taxon>Bacteria</taxon>
        <taxon>Bacillati</taxon>
        <taxon>Actinomycetota</taxon>
        <taxon>Actinomycetes</taxon>
        <taxon>Micrococcales</taxon>
        <taxon>Microbacteriaceae</taxon>
        <taxon>Terrimesophilobacter</taxon>
    </lineage>
</organism>
<dbReference type="PANTHER" id="PTHR34294:SF1">
    <property type="entry name" value="TRANSCRIPTIONAL REGULATOR LSRR"/>
    <property type="match status" value="1"/>
</dbReference>
<keyword evidence="3" id="KW-0238">DNA-binding</keyword>
<gene>
    <name evidence="7" type="ORF">E3N84_08465</name>
</gene>
<keyword evidence="8" id="KW-1185">Reference proteome</keyword>
<comment type="caution">
    <text evidence="7">The sequence shown here is derived from an EMBL/GenBank/DDBJ whole genome shotgun (WGS) entry which is preliminary data.</text>
</comment>
<dbReference type="SUPFAM" id="SSF100950">
    <property type="entry name" value="NagB/RpiA/CoA transferase-like"/>
    <property type="match status" value="1"/>
</dbReference>
<evidence type="ECO:0000256" key="3">
    <source>
        <dbReference type="ARBA" id="ARBA00023125"/>
    </source>
</evidence>
<dbReference type="InterPro" id="IPR007324">
    <property type="entry name" value="Sugar-bd_dom_put"/>
</dbReference>
<keyword evidence="4" id="KW-0804">Transcription</keyword>
<comment type="similarity">
    <text evidence="1">Belongs to the SorC transcriptional regulatory family.</text>
</comment>
<evidence type="ECO:0000256" key="5">
    <source>
        <dbReference type="SAM" id="MobiDB-lite"/>
    </source>
</evidence>
<feature type="domain" description="Sugar-binding" evidence="6">
    <location>
        <begin position="90"/>
        <end position="337"/>
    </location>
</feature>
<name>A0A4R8VA57_9MICO</name>
<sequence length="347" mass="37617">MSAPTEAKVATPAREKRGDLNVGRKASTQEDSMLRLVAHLYYVRELNLKEISEITSLSPATISRMNRLARERKVVTISVAADDSDFDDISARLSEQLDTPFAITPGHRVDSIKRSRISGAAAAPTVLERLPYDGIVGLSAGHTINGMLASLGKDPRPRLGLLPLMGGWNAAYPHLDANTLVRGMAERFQATSYPLHAPALCDTVESRRTILLNDTVRATTERWDHLDAAVYGIGAPGMLQTSTYAWTGSDDAKIAKEFNELGVVGNILGHLYDIDGKIVQHEWTERLITVSLEQLERVKTSIALLCGETKVKALVGLARTGMSSLIITDDLTALSTLEFLADEAAGA</sequence>
<proteinExistence type="inferred from homology"/>
<evidence type="ECO:0000313" key="7">
    <source>
        <dbReference type="EMBL" id="TFB80074.1"/>
    </source>
</evidence>
<dbReference type="PANTHER" id="PTHR34294">
    <property type="entry name" value="TRANSCRIPTIONAL REGULATOR-RELATED"/>
    <property type="match status" value="1"/>
</dbReference>